<keyword evidence="1" id="KW-0472">Membrane</keyword>
<dbReference type="GO" id="GO:0015628">
    <property type="term" value="P:protein secretion by the type II secretion system"/>
    <property type="evidence" value="ECO:0007669"/>
    <property type="project" value="TreeGrafter"/>
</dbReference>
<dbReference type="Gene3D" id="1.10.150.280">
    <property type="entry name" value="AF1531-like domain"/>
    <property type="match status" value="1"/>
</dbReference>
<evidence type="ECO:0000313" key="2">
    <source>
        <dbReference type="EMBL" id="SEA55308.1"/>
    </source>
</evidence>
<dbReference type="GO" id="GO:0015627">
    <property type="term" value="C:type II protein secretion system complex"/>
    <property type="evidence" value="ECO:0007669"/>
    <property type="project" value="TreeGrafter"/>
</dbReference>
<accession>A0A1H4C4L9</accession>
<dbReference type="PROSITE" id="PS51257">
    <property type="entry name" value="PROKAR_LIPOPROTEIN"/>
    <property type="match status" value="1"/>
</dbReference>
<dbReference type="Pfam" id="PF12836">
    <property type="entry name" value="HHH_3"/>
    <property type="match status" value="2"/>
</dbReference>
<dbReference type="PANTHER" id="PTHR21180">
    <property type="entry name" value="ENDONUCLEASE/EXONUCLEASE/PHOSPHATASE FAMILY DOMAIN-CONTAINING PROTEIN 1"/>
    <property type="match status" value="1"/>
</dbReference>
<protein>
    <submittedName>
        <fullName evidence="2">DNA uptake protein ComE</fullName>
    </submittedName>
</protein>
<sequence length="288" mass="33554">MSKTDRNGILIFIGILIIGCVGIYLVNTYSKPKDIFQLDKKAQDRMNVLLDSLKKEQNKPYVPKIYPFNPNFITDEKSYRLEMKPAEYDKLKAYREADQWINSVEDFQKVTGVSQTWLNKYSKYFKFPDWVIEQQARERENRRSQPSELSYTAKKDLNKVEADDLTEISGIGSVLSQRILRYRNKIGGFRGDSQLKDIYGLKAELEAKILAKMTVKSGNEIPRININKASVIELADVPYFDYELAREINTFIKLRGGIESFEELSKIQDFKAYQIPQLKLYLKLKENE</sequence>
<dbReference type="AlphaFoldDB" id="A0A1H4C4L9"/>
<keyword evidence="1" id="KW-1133">Transmembrane helix</keyword>
<reference evidence="2 3" key="1">
    <citation type="submission" date="2016-10" db="EMBL/GenBank/DDBJ databases">
        <authorList>
            <person name="de Groot N.N."/>
        </authorList>
    </citation>
    <scope>NUCLEOTIDE SEQUENCE [LARGE SCALE GENOMIC DNA]</scope>
    <source>
        <strain evidence="2 3">DSM 23581</strain>
    </source>
</reference>
<gene>
    <name evidence="2" type="ORF">SAMN05421540_10741</name>
</gene>
<proteinExistence type="predicted"/>
<name>A0A1H4C4L9_9FLAO</name>
<dbReference type="PANTHER" id="PTHR21180:SF32">
    <property type="entry name" value="ENDONUCLEASE_EXONUCLEASE_PHOSPHATASE FAMILY DOMAIN-CONTAINING PROTEIN 1"/>
    <property type="match status" value="1"/>
</dbReference>
<dbReference type="Proteomes" id="UP000198820">
    <property type="component" value="Unassembled WGS sequence"/>
</dbReference>
<keyword evidence="3" id="KW-1185">Reference proteome</keyword>
<dbReference type="InterPro" id="IPR051675">
    <property type="entry name" value="Endo/Exo/Phosphatase_dom_1"/>
</dbReference>
<feature type="transmembrane region" description="Helical" evidence="1">
    <location>
        <begin position="7"/>
        <end position="26"/>
    </location>
</feature>
<keyword evidence="1" id="KW-0812">Transmembrane</keyword>
<organism evidence="2 3">
    <name type="scientific">Psychroflexus halocasei</name>
    <dbReference type="NCBI Taxonomy" id="908615"/>
    <lineage>
        <taxon>Bacteria</taxon>
        <taxon>Pseudomonadati</taxon>
        <taxon>Bacteroidota</taxon>
        <taxon>Flavobacteriia</taxon>
        <taxon>Flavobacteriales</taxon>
        <taxon>Flavobacteriaceae</taxon>
        <taxon>Psychroflexus</taxon>
    </lineage>
</organism>
<dbReference type="STRING" id="908615.SAMN05421540_10741"/>
<dbReference type="InterPro" id="IPR010994">
    <property type="entry name" value="RuvA_2-like"/>
</dbReference>
<dbReference type="EMBL" id="FNQF01000007">
    <property type="protein sequence ID" value="SEA55308.1"/>
    <property type="molecule type" value="Genomic_DNA"/>
</dbReference>
<dbReference type="SUPFAM" id="SSF47781">
    <property type="entry name" value="RuvA domain 2-like"/>
    <property type="match status" value="2"/>
</dbReference>
<evidence type="ECO:0000313" key="3">
    <source>
        <dbReference type="Proteomes" id="UP000198820"/>
    </source>
</evidence>
<evidence type="ECO:0000256" key="1">
    <source>
        <dbReference type="SAM" id="Phobius"/>
    </source>
</evidence>